<dbReference type="Proteomes" id="UP000324897">
    <property type="component" value="Unassembled WGS sequence"/>
</dbReference>
<evidence type="ECO:0000313" key="2">
    <source>
        <dbReference type="EMBL" id="TVU43731.1"/>
    </source>
</evidence>
<feature type="non-terminal residue" evidence="2">
    <location>
        <position position="1"/>
    </location>
</feature>
<evidence type="ECO:0000256" key="1">
    <source>
        <dbReference type="SAM" id="MobiDB-lite"/>
    </source>
</evidence>
<feature type="region of interest" description="Disordered" evidence="1">
    <location>
        <begin position="56"/>
        <end position="81"/>
    </location>
</feature>
<accession>A0A5J9W6X1</accession>
<gene>
    <name evidence="2" type="ORF">EJB05_10220</name>
</gene>
<protein>
    <submittedName>
        <fullName evidence="2">Uncharacterized protein</fullName>
    </submittedName>
</protein>
<dbReference type="Gramene" id="TVU43731">
    <property type="protein sequence ID" value="TVU43731"/>
    <property type="gene ID" value="EJB05_10220"/>
</dbReference>
<proteinExistence type="predicted"/>
<evidence type="ECO:0000313" key="3">
    <source>
        <dbReference type="Proteomes" id="UP000324897"/>
    </source>
</evidence>
<keyword evidence="3" id="KW-1185">Reference proteome</keyword>
<dbReference type="AlphaFoldDB" id="A0A5J9W6X1"/>
<name>A0A5J9W6X1_9POAL</name>
<dbReference type="EMBL" id="RWGY01000005">
    <property type="protein sequence ID" value="TVU43731.1"/>
    <property type="molecule type" value="Genomic_DNA"/>
</dbReference>
<organism evidence="2 3">
    <name type="scientific">Eragrostis curvula</name>
    <name type="common">weeping love grass</name>
    <dbReference type="NCBI Taxonomy" id="38414"/>
    <lineage>
        <taxon>Eukaryota</taxon>
        <taxon>Viridiplantae</taxon>
        <taxon>Streptophyta</taxon>
        <taxon>Embryophyta</taxon>
        <taxon>Tracheophyta</taxon>
        <taxon>Spermatophyta</taxon>
        <taxon>Magnoliopsida</taxon>
        <taxon>Liliopsida</taxon>
        <taxon>Poales</taxon>
        <taxon>Poaceae</taxon>
        <taxon>PACMAD clade</taxon>
        <taxon>Chloridoideae</taxon>
        <taxon>Eragrostideae</taxon>
        <taxon>Eragrostidinae</taxon>
        <taxon>Eragrostis</taxon>
    </lineage>
</organism>
<sequence length="81" mass="9118">RFAFNVLDYFRHQLHISSSVWKAKTDTPRMHVEAARRSFRFASGEVVVVIGAQSSGNKDVLNPQRAQAVPAGERLGEPRRL</sequence>
<reference evidence="2 3" key="1">
    <citation type="journal article" date="2019" name="Sci. Rep.">
        <title>A high-quality genome of Eragrostis curvula grass provides insights into Poaceae evolution and supports new strategies to enhance forage quality.</title>
        <authorList>
            <person name="Carballo J."/>
            <person name="Santos B.A.C.M."/>
            <person name="Zappacosta D."/>
            <person name="Garbus I."/>
            <person name="Selva J.P."/>
            <person name="Gallo C.A."/>
            <person name="Diaz A."/>
            <person name="Albertini E."/>
            <person name="Caccamo M."/>
            <person name="Echenique V."/>
        </authorList>
    </citation>
    <scope>NUCLEOTIDE SEQUENCE [LARGE SCALE GENOMIC DNA]</scope>
    <source>
        <strain evidence="3">cv. Victoria</strain>
        <tissue evidence="2">Leaf</tissue>
    </source>
</reference>
<comment type="caution">
    <text evidence="2">The sequence shown here is derived from an EMBL/GenBank/DDBJ whole genome shotgun (WGS) entry which is preliminary data.</text>
</comment>